<evidence type="ECO:0000256" key="2">
    <source>
        <dbReference type="PROSITE-ProRule" id="PRU00332"/>
    </source>
</evidence>
<dbReference type="PROSITE" id="PS50961">
    <property type="entry name" value="HTH_LA"/>
    <property type="match status" value="1"/>
</dbReference>
<dbReference type="Gene3D" id="1.10.10.10">
    <property type="entry name" value="Winged helix-like DNA-binding domain superfamily/Winged helix DNA-binding domain"/>
    <property type="match status" value="1"/>
</dbReference>
<keyword evidence="6" id="KW-1185">Reference proteome</keyword>
<evidence type="ECO:0000259" key="4">
    <source>
        <dbReference type="PROSITE" id="PS50961"/>
    </source>
</evidence>
<feature type="region of interest" description="Disordered" evidence="3">
    <location>
        <begin position="1"/>
        <end position="73"/>
    </location>
</feature>
<feature type="compositionally biased region" description="Polar residues" evidence="3">
    <location>
        <begin position="202"/>
        <end position="217"/>
    </location>
</feature>
<name>A0A6A1ULD2_9ROSI</name>
<feature type="region of interest" description="Disordered" evidence="3">
    <location>
        <begin position="88"/>
        <end position="335"/>
    </location>
</feature>
<dbReference type="AlphaFoldDB" id="A0A6A1ULD2"/>
<feature type="compositionally biased region" description="Pro residues" evidence="3">
    <location>
        <begin position="314"/>
        <end position="335"/>
    </location>
</feature>
<gene>
    <name evidence="5" type="ORF">CJ030_MR0G008868</name>
</gene>
<feature type="compositionally biased region" description="Basic and acidic residues" evidence="3">
    <location>
        <begin position="268"/>
        <end position="288"/>
    </location>
</feature>
<feature type="compositionally biased region" description="Polar residues" evidence="3">
    <location>
        <begin position="543"/>
        <end position="558"/>
    </location>
</feature>
<evidence type="ECO:0000256" key="3">
    <source>
        <dbReference type="SAM" id="MobiDB-lite"/>
    </source>
</evidence>
<sequence>MATSTSANNDSASATKAANQSPRHSTGGGDTVGSPRSRRATKAVSSPPWTQIVRGDSDPIAAAPSSPSNTASSLSFLSLTAVIEPAVASAAEEPMPEGSENGQNGNAGKRPVWNKPSNGPTAEVGPVMGAVSWPALSESTRAAAKPSSESLKVLSDIGSPVAESQGTGGTFSSSQKQVSNNVSPNSTSTNSIPGRQRPMKRNNASTSSNGGLPQQQLAPPGALNEMGTNNPLPKDHAQRSGFASQSHSGNDHPPQRHSFRNRNGTTHPRGDGSHHHGYGGRRDQDRGNQDWNAHRNFAGRDTHMQPPRGVPRYMRPPPPPPPPSSTPFIPPPPGRPFGLGFPGFHNFSEMPPPVVYVAPHDSMRGVPFVAPMPPHVFFPAPDPQLHTKIVNQIDYYFSNDNLIKDTYLRQNMDDQGWVPIKLIAGFNKVMHLTENIQLIVDALRTSNVLEVQGDKVRRRNDWMRWIMPPAVQYPNVSGHQTSGKSSQDMPTVRVRGTALEEKTAIHSIAGGQADVHGEARESELASGDLSNHLQFSGGRKTDQVSIQASSDHSISARN</sequence>
<keyword evidence="1 2" id="KW-0694">RNA-binding</keyword>
<dbReference type="Proteomes" id="UP000516437">
    <property type="component" value="Unassembled WGS sequence"/>
</dbReference>
<dbReference type="InterPro" id="IPR036390">
    <property type="entry name" value="WH_DNA-bd_sf"/>
</dbReference>
<comment type="caution">
    <text evidence="5">The sequence shown here is derived from an EMBL/GenBank/DDBJ whole genome shotgun (WGS) entry which is preliminary data.</text>
</comment>
<feature type="compositionally biased region" description="Low complexity" evidence="3">
    <location>
        <begin position="170"/>
        <end position="191"/>
    </location>
</feature>
<evidence type="ECO:0000313" key="6">
    <source>
        <dbReference type="Proteomes" id="UP000516437"/>
    </source>
</evidence>
<dbReference type="GO" id="GO:0005737">
    <property type="term" value="C:cytoplasm"/>
    <property type="evidence" value="ECO:0007669"/>
    <property type="project" value="UniProtKB-ARBA"/>
</dbReference>
<dbReference type="Pfam" id="PF05383">
    <property type="entry name" value="La"/>
    <property type="match status" value="1"/>
</dbReference>
<dbReference type="PANTHER" id="PTHR22792:SF132">
    <property type="entry name" value="LA-RELATED PROTEIN 1"/>
    <property type="match status" value="1"/>
</dbReference>
<dbReference type="FunFam" id="1.10.10.10:FF:000131">
    <property type="entry name" value="la-related protein 1B isoform X2"/>
    <property type="match status" value="1"/>
</dbReference>
<dbReference type="EMBL" id="RXIC02000331">
    <property type="protein sequence ID" value="KAB1199950.1"/>
    <property type="molecule type" value="Genomic_DNA"/>
</dbReference>
<feature type="region of interest" description="Disordered" evidence="3">
    <location>
        <begin position="535"/>
        <end position="558"/>
    </location>
</feature>
<dbReference type="InterPro" id="IPR006630">
    <property type="entry name" value="La_HTH"/>
</dbReference>
<feature type="compositionally biased region" description="Low complexity" evidence="3">
    <location>
        <begin position="1"/>
        <end position="19"/>
    </location>
</feature>
<dbReference type="SMART" id="SM00715">
    <property type="entry name" value="LA"/>
    <property type="match status" value="1"/>
</dbReference>
<dbReference type="OrthoDB" id="340227at2759"/>
<dbReference type="CDD" id="cd07323">
    <property type="entry name" value="LAM"/>
    <property type="match status" value="1"/>
</dbReference>
<dbReference type="GO" id="GO:0003723">
    <property type="term" value="F:RNA binding"/>
    <property type="evidence" value="ECO:0007669"/>
    <property type="project" value="UniProtKB-UniRule"/>
</dbReference>
<reference evidence="5 6" key="1">
    <citation type="journal article" date="2019" name="Plant Biotechnol. J.">
        <title>The red bayberry genome and genetic basis of sex determination.</title>
        <authorList>
            <person name="Jia H.M."/>
            <person name="Jia H.J."/>
            <person name="Cai Q.L."/>
            <person name="Wang Y."/>
            <person name="Zhao H.B."/>
            <person name="Yang W.F."/>
            <person name="Wang G.Y."/>
            <person name="Li Y.H."/>
            <person name="Zhan D.L."/>
            <person name="Shen Y.T."/>
            <person name="Niu Q.F."/>
            <person name="Chang L."/>
            <person name="Qiu J."/>
            <person name="Zhao L."/>
            <person name="Xie H.B."/>
            <person name="Fu W.Y."/>
            <person name="Jin J."/>
            <person name="Li X.W."/>
            <person name="Jiao Y."/>
            <person name="Zhou C.C."/>
            <person name="Tu T."/>
            <person name="Chai C.Y."/>
            <person name="Gao J.L."/>
            <person name="Fan L.J."/>
            <person name="van de Weg E."/>
            <person name="Wang J.Y."/>
            <person name="Gao Z.S."/>
        </authorList>
    </citation>
    <scope>NUCLEOTIDE SEQUENCE [LARGE SCALE GENOMIC DNA]</scope>
    <source>
        <tissue evidence="5">Leaves</tissue>
    </source>
</reference>
<organism evidence="5 6">
    <name type="scientific">Morella rubra</name>
    <name type="common">Chinese bayberry</name>
    <dbReference type="NCBI Taxonomy" id="262757"/>
    <lineage>
        <taxon>Eukaryota</taxon>
        <taxon>Viridiplantae</taxon>
        <taxon>Streptophyta</taxon>
        <taxon>Embryophyta</taxon>
        <taxon>Tracheophyta</taxon>
        <taxon>Spermatophyta</taxon>
        <taxon>Magnoliopsida</taxon>
        <taxon>eudicotyledons</taxon>
        <taxon>Gunneridae</taxon>
        <taxon>Pentapetalae</taxon>
        <taxon>rosids</taxon>
        <taxon>fabids</taxon>
        <taxon>Fagales</taxon>
        <taxon>Myricaceae</taxon>
        <taxon>Morella</taxon>
    </lineage>
</organism>
<feature type="compositionally biased region" description="Low complexity" evidence="3">
    <location>
        <begin position="61"/>
        <end position="73"/>
    </location>
</feature>
<accession>A0A6A1ULD2</accession>
<evidence type="ECO:0000256" key="1">
    <source>
        <dbReference type="ARBA" id="ARBA00022884"/>
    </source>
</evidence>
<dbReference type="SUPFAM" id="SSF46785">
    <property type="entry name" value="Winged helix' DNA-binding domain"/>
    <property type="match status" value="1"/>
</dbReference>
<dbReference type="InterPro" id="IPR036388">
    <property type="entry name" value="WH-like_DNA-bd_sf"/>
</dbReference>
<feature type="domain" description="HTH La-type RNA-binding" evidence="4">
    <location>
        <begin position="379"/>
        <end position="468"/>
    </location>
</feature>
<evidence type="ECO:0000313" key="5">
    <source>
        <dbReference type="EMBL" id="KAB1199950.1"/>
    </source>
</evidence>
<dbReference type="PANTHER" id="PTHR22792">
    <property type="entry name" value="LUPUS LA PROTEIN-RELATED"/>
    <property type="match status" value="1"/>
</dbReference>
<proteinExistence type="predicted"/>
<protein>
    <submittedName>
        <fullName evidence="5">La-related protein 1C</fullName>
    </submittedName>
</protein>
<dbReference type="InterPro" id="IPR045180">
    <property type="entry name" value="La_dom_prot"/>
</dbReference>